<dbReference type="SMART" id="SM00078">
    <property type="entry name" value="IlGF"/>
    <property type="match status" value="1"/>
</dbReference>
<dbReference type="AlphaFoldDB" id="A0A8S1AG69"/>
<dbReference type="EMBL" id="CADEBC010000520">
    <property type="protein sequence ID" value="CAB3244101.1"/>
    <property type="molecule type" value="Genomic_DNA"/>
</dbReference>
<dbReference type="InterPro" id="IPR036438">
    <property type="entry name" value="Insulin-like_sf"/>
</dbReference>
<dbReference type="InterPro" id="IPR022353">
    <property type="entry name" value="Insulin_CS"/>
</dbReference>
<accession>A0A8S1AG69</accession>
<comment type="similarity">
    <text evidence="1 4">Belongs to the insulin family.</text>
</comment>
<dbReference type="InterPro" id="IPR016179">
    <property type="entry name" value="Insulin-like"/>
</dbReference>
<dbReference type="InterPro" id="IPR022352">
    <property type="entry name" value="Ins/IGF/rlx"/>
</dbReference>
<dbReference type="GO" id="GO:0005576">
    <property type="term" value="C:extracellular region"/>
    <property type="evidence" value="ECO:0007669"/>
    <property type="project" value="UniProtKB-SubCell"/>
</dbReference>
<dbReference type="SUPFAM" id="SSF56994">
    <property type="entry name" value="Insulin-like"/>
    <property type="match status" value="1"/>
</dbReference>
<comment type="caution">
    <text evidence="6">The sequence shown here is derived from an EMBL/GenBank/DDBJ whole genome shotgun (WGS) entry which is preliminary data.</text>
</comment>
<evidence type="ECO:0000313" key="7">
    <source>
        <dbReference type="Proteomes" id="UP000494106"/>
    </source>
</evidence>
<evidence type="ECO:0000256" key="4">
    <source>
        <dbReference type="RuleBase" id="RU000406"/>
    </source>
</evidence>
<dbReference type="Pfam" id="PF00049">
    <property type="entry name" value="Insulin"/>
    <property type="match status" value="1"/>
</dbReference>
<name>A0A8S1AG69_ARCPL</name>
<keyword evidence="7" id="KW-1185">Reference proteome</keyword>
<dbReference type="Gene3D" id="1.10.100.10">
    <property type="entry name" value="Insulin-like"/>
    <property type="match status" value="1"/>
</dbReference>
<keyword evidence="2" id="KW-0165">Cleavage on pair of basic residues</keyword>
<evidence type="ECO:0000256" key="1">
    <source>
        <dbReference type="ARBA" id="ARBA00009034"/>
    </source>
</evidence>
<evidence type="ECO:0000256" key="2">
    <source>
        <dbReference type="ARBA" id="ARBA00022685"/>
    </source>
</evidence>
<evidence type="ECO:0000313" key="6">
    <source>
        <dbReference type="EMBL" id="CAB3244101.1"/>
    </source>
</evidence>
<sequence>MKRWSLSAVITFDPDPPREQYHHEVCPDIILIFVFTCVSCDHSHVYCGRRLSHVLAAICWDVEPMKRDAGWVFSPIDARALDSYRGKRGPVDECCYKPCTNDELRAYC</sequence>
<protein>
    <recommendedName>
        <fullName evidence="5">Insulin-like domain-containing protein</fullName>
    </recommendedName>
</protein>
<dbReference type="GO" id="GO:0005179">
    <property type="term" value="F:hormone activity"/>
    <property type="evidence" value="ECO:0007669"/>
    <property type="project" value="InterPro"/>
</dbReference>
<dbReference type="CDD" id="cd04366">
    <property type="entry name" value="IlGF_insulin_bombyxin_like"/>
    <property type="match status" value="1"/>
</dbReference>
<dbReference type="PROSITE" id="PS00262">
    <property type="entry name" value="INSULIN"/>
    <property type="match status" value="1"/>
</dbReference>
<gene>
    <name evidence="6" type="ORF">APLA_LOCUS9776</name>
</gene>
<dbReference type="OrthoDB" id="10019596at2759"/>
<comment type="subcellular location">
    <subcellularLocation>
        <location evidence="4">Secreted</location>
    </subcellularLocation>
</comment>
<reference evidence="6 7" key="1">
    <citation type="submission" date="2020-04" db="EMBL/GenBank/DDBJ databases">
        <authorList>
            <person name="Wallbank WR R."/>
            <person name="Pardo Diaz C."/>
            <person name="Kozak K."/>
            <person name="Martin S."/>
            <person name="Jiggins C."/>
            <person name="Moest M."/>
            <person name="Warren A I."/>
            <person name="Byers J.R.P. K."/>
            <person name="Montejo-Kovacevich G."/>
            <person name="Yen C E."/>
        </authorList>
    </citation>
    <scope>NUCLEOTIDE SEQUENCE [LARGE SCALE GENOMIC DNA]</scope>
</reference>
<dbReference type="Proteomes" id="UP000494106">
    <property type="component" value="Unassembled WGS sequence"/>
</dbReference>
<organism evidence="6 7">
    <name type="scientific">Arctia plantaginis</name>
    <name type="common">Wood tiger moth</name>
    <name type="synonym">Phalaena plantaginis</name>
    <dbReference type="NCBI Taxonomy" id="874455"/>
    <lineage>
        <taxon>Eukaryota</taxon>
        <taxon>Metazoa</taxon>
        <taxon>Ecdysozoa</taxon>
        <taxon>Arthropoda</taxon>
        <taxon>Hexapoda</taxon>
        <taxon>Insecta</taxon>
        <taxon>Pterygota</taxon>
        <taxon>Neoptera</taxon>
        <taxon>Endopterygota</taxon>
        <taxon>Lepidoptera</taxon>
        <taxon>Glossata</taxon>
        <taxon>Ditrysia</taxon>
        <taxon>Noctuoidea</taxon>
        <taxon>Erebidae</taxon>
        <taxon>Arctiinae</taxon>
        <taxon>Arctia</taxon>
    </lineage>
</organism>
<feature type="domain" description="Insulin-like" evidence="5">
    <location>
        <begin position="44"/>
        <end position="108"/>
    </location>
</feature>
<dbReference type="PRINTS" id="PR00276">
    <property type="entry name" value="INSULINFAMLY"/>
</dbReference>
<evidence type="ECO:0000256" key="3">
    <source>
        <dbReference type="ARBA" id="ARBA00022729"/>
    </source>
</evidence>
<evidence type="ECO:0000259" key="5">
    <source>
        <dbReference type="SMART" id="SM00078"/>
    </source>
</evidence>
<keyword evidence="3" id="KW-0732">Signal</keyword>
<proteinExistence type="inferred from homology"/>
<keyword evidence="4" id="KW-0964">Secreted</keyword>